<reference evidence="1 2" key="1">
    <citation type="submission" date="2019-07" db="EMBL/GenBank/DDBJ databases">
        <authorList>
            <person name="Park M."/>
        </authorList>
    </citation>
    <scope>NUCLEOTIDE SEQUENCE [LARGE SCALE GENOMIC DNA]</scope>
    <source>
        <strain evidence="1 2">KCTC32445</strain>
    </source>
</reference>
<dbReference type="AlphaFoldDB" id="A0A553WA54"/>
<protein>
    <submittedName>
        <fullName evidence="1">Uncharacterized protein</fullName>
    </submittedName>
</protein>
<dbReference type="EMBL" id="VKKU01000002">
    <property type="protein sequence ID" value="TSB01577.1"/>
    <property type="molecule type" value="Genomic_DNA"/>
</dbReference>
<keyword evidence="2" id="KW-1185">Reference proteome</keyword>
<accession>A0A553WA54</accession>
<sequence>MSYPETNDRADEIFKLFRSATDFPAYLGAQSLLRAQDRFARGALLPVEARAAMAELVDAQR</sequence>
<dbReference type="Proteomes" id="UP000320160">
    <property type="component" value="Unassembled WGS sequence"/>
</dbReference>
<organism evidence="1 2">
    <name type="scientific">Sphingorhabdus contaminans</name>
    <dbReference type="NCBI Taxonomy" id="1343899"/>
    <lineage>
        <taxon>Bacteria</taxon>
        <taxon>Pseudomonadati</taxon>
        <taxon>Pseudomonadota</taxon>
        <taxon>Alphaproteobacteria</taxon>
        <taxon>Sphingomonadales</taxon>
        <taxon>Sphingomonadaceae</taxon>
        <taxon>Sphingorhabdus</taxon>
    </lineage>
</organism>
<evidence type="ECO:0000313" key="2">
    <source>
        <dbReference type="Proteomes" id="UP000320160"/>
    </source>
</evidence>
<dbReference type="RefSeq" id="WP_143776795.1">
    <property type="nucleotide sequence ID" value="NZ_VKKU01000002.1"/>
</dbReference>
<gene>
    <name evidence="1" type="ORF">FOM92_10335</name>
</gene>
<evidence type="ECO:0000313" key="1">
    <source>
        <dbReference type="EMBL" id="TSB01577.1"/>
    </source>
</evidence>
<name>A0A553WA54_9SPHN</name>
<proteinExistence type="predicted"/>
<comment type="caution">
    <text evidence="1">The sequence shown here is derived from an EMBL/GenBank/DDBJ whole genome shotgun (WGS) entry which is preliminary data.</text>
</comment>